<accession>A0A4U5NGK2</accession>
<evidence type="ECO:0000256" key="5">
    <source>
        <dbReference type="ARBA" id="ARBA00023242"/>
    </source>
</evidence>
<dbReference type="PANTHER" id="PTHR18359:SF0">
    <property type="entry name" value="U3 SMALL NUCLEOLAR RNA-ASSOCIATED PROTEIN 18 HOMOLOG"/>
    <property type="match status" value="1"/>
</dbReference>
<feature type="region of interest" description="Disordered" evidence="7">
    <location>
        <begin position="1"/>
        <end position="88"/>
    </location>
</feature>
<evidence type="ECO:0000313" key="8">
    <source>
        <dbReference type="EMBL" id="TKR81823.1"/>
    </source>
</evidence>
<protein>
    <recommendedName>
        <fullName evidence="10">U3 small nucleolar RNA-associated protein 18 homolog</fullName>
    </recommendedName>
</protein>
<dbReference type="SMART" id="SM00320">
    <property type="entry name" value="WD40"/>
    <property type="match status" value="4"/>
</dbReference>
<dbReference type="InterPro" id="IPR036322">
    <property type="entry name" value="WD40_repeat_dom_sf"/>
</dbReference>
<dbReference type="OrthoDB" id="1935146at2759"/>
<evidence type="ECO:0000256" key="6">
    <source>
        <dbReference type="ARBA" id="ARBA00025767"/>
    </source>
</evidence>
<evidence type="ECO:0000256" key="4">
    <source>
        <dbReference type="ARBA" id="ARBA00022737"/>
    </source>
</evidence>
<reference evidence="8 9" key="2">
    <citation type="journal article" date="2019" name="G3 (Bethesda)">
        <title>Hybrid Assembly of the Genome of the Entomopathogenic Nematode Steinernema carpocapsae Identifies the X-Chromosome.</title>
        <authorList>
            <person name="Serra L."/>
            <person name="Macchietto M."/>
            <person name="Macias-Munoz A."/>
            <person name="McGill C.J."/>
            <person name="Rodriguez I.M."/>
            <person name="Rodriguez B."/>
            <person name="Murad R."/>
            <person name="Mortazavi A."/>
        </authorList>
    </citation>
    <scope>NUCLEOTIDE SEQUENCE [LARGE SCALE GENOMIC DNA]</scope>
    <source>
        <strain evidence="8 9">ALL</strain>
    </source>
</reference>
<keyword evidence="3" id="KW-0853">WD repeat</keyword>
<dbReference type="InterPro" id="IPR045161">
    <property type="entry name" value="Utp18"/>
</dbReference>
<feature type="compositionally biased region" description="Acidic residues" evidence="7">
    <location>
        <begin position="55"/>
        <end position="79"/>
    </location>
</feature>
<name>A0A4U5NGK2_STECR</name>
<dbReference type="InterPro" id="IPR015943">
    <property type="entry name" value="WD40/YVTN_repeat-like_dom_sf"/>
</dbReference>
<dbReference type="EMBL" id="AZBU02000004">
    <property type="protein sequence ID" value="TKR81823.1"/>
    <property type="molecule type" value="Genomic_DNA"/>
</dbReference>
<sequence length="516" mass="58159">MTSVSNPPQEEVPQEKTRASKRKRVERDAEELKLTKKLFGKVEDDASDVSHGGDSSDEEFQPDDEDNKEEIAVWEDNEEESLKPAWVDSDDEEARVDLRVLDKRTGFRRAEAPSETVTGVEYQERLKVKYERMVSRGAAPKWAQIEEEKKKKPEDSDDEEVEETVEFMTLRATKYITKGHELFKGAINFNRLRDITTGHSSGGSITKLKFHPSKPVMITGSDRGALTLYQVPDTSEESSLKTDFFLQDMKFFMFPITSLELYRQSTALLLGSNRQSYMFSYDLIEGDISQIDRPRHLPAQSRCSNFKISCGGKYVAIASGSGVYVYTANSFEYIHTFIASSGITSLHFSTCDENVIFALTEAGKVFIWDIVRRGEQRFFTDEGAVRGSSLAIGRQDAFVACGSNTGIVNVYKTSEAYQKSEPKPFATYSNLTTEIDILAFNHDSQAIAFGSTVKFNSIRLGHTKSGSVYQNFPNRTEMMQKTQMSSCAFSPNSGFFACGTQNGNVRLYRLDQFDNY</sequence>
<evidence type="ECO:0000256" key="1">
    <source>
        <dbReference type="ARBA" id="ARBA00004604"/>
    </source>
</evidence>
<keyword evidence="9" id="KW-1185">Reference proteome</keyword>
<comment type="subcellular location">
    <subcellularLocation>
        <location evidence="1">Nucleus</location>
        <location evidence="1">Nucleolus</location>
    </subcellularLocation>
</comment>
<dbReference type="GO" id="GO:0006364">
    <property type="term" value="P:rRNA processing"/>
    <property type="evidence" value="ECO:0007669"/>
    <property type="project" value="UniProtKB-KW"/>
</dbReference>
<dbReference type="SUPFAM" id="SSF50978">
    <property type="entry name" value="WD40 repeat-like"/>
    <property type="match status" value="1"/>
</dbReference>
<evidence type="ECO:0000313" key="9">
    <source>
        <dbReference type="Proteomes" id="UP000298663"/>
    </source>
</evidence>
<reference evidence="8 9" key="1">
    <citation type="journal article" date="2015" name="Genome Biol.">
        <title>Comparative genomics of Steinernema reveals deeply conserved gene regulatory networks.</title>
        <authorList>
            <person name="Dillman A.R."/>
            <person name="Macchietto M."/>
            <person name="Porter C.F."/>
            <person name="Rogers A."/>
            <person name="Williams B."/>
            <person name="Antoshechkin I."/>
            <person name="Lee M.M."/>
            <person name="Goodwin Z."/>
            <person name="Lu X."/>
            <person name="Lewis E.E."/>
            <person name="Goodrich-Blair H."/>
            <person name="Stock S.P."/>
            <person name="Adams B.J."/>
            <person name="Sternberg P.W."/>
            <person name="Mortazavi A."/>
        </authorList>
    </citation>
    <scope>NUCLEOTIDE SEQUENCE [LARGE SCALE GENOMIC DNA]</scope>
    <source>
        <strain evidence="8 9">ALL</strain>
    </source>
</reference>
<keyword evidence="2" id="KW-0698">rRNA processing</keyword>
<feature type="region of interest" description="Disordered" evidence="7">
    <location>
        <begin position="139"/>
        <end position="161"/>
    </location>
</feature>
<dbReference type="Gene3D" id="2.130.10.10">
    <property type="entry name" value="YVTN repeat-like/Quinoprotein amine dehydrogenase"/>
    <property type="match status" value="1"/>
</dbReference>
<evidence type="ECO:0000256" key="3">
    <source>
        <dbReference type="ARBA" id="ARBA00022574"/>
    </source>
</evidence>
<organism evidence="8 9">
    <name type="scientific">Steinernema carpocapsae</name>
    <name type="common">Entomopathogenic nematode</name>
    <dbReference type="NCBI Taxonomy" id="34508"/>
    <lineage>
        <taxon>Eukaryota</taxon>
        <taxon>Metazoa</taxon>
        <taxon>Ecdysozoa</taxon>
        <taxon>Nematoda</taxon>
        <taxon>Chromadorea</taxon>
        <taxon>Rhabditida</taxon>
        <taxon>Tylenchina</taxon>
        <taxon>Panagrolaimomorpha</taxon>
        <taxon>Strongyloidoidea</taxon>
        <taxon>Steinernematidae</taxon>
        <taxon>Steinernema</taxon>
    </lineage>
</organism>
<feature type="compositionally biased region" description="Basic and acidic residues" evidence="7">
    <location>
        <begin position="144"/>
        <end position="154"/>
    </location>
</feature>
<dbReference type="GO" id="GO:0032040">
    <property type="term" value="C:small-subunit processome"/>
    <property type="evidence" value="ECO:0007669"/>
    <property type="project" value="TreeGrafter"/>
</dbReference>
<dbReference type="InterPro" id="IPR001680">
    <property type="entry name" value="WD40_rpt"/>
</dbReference>
<evidence type="ECO:0000256" key="7">
    <source>
        <dbReference type="SAM" id="MobiDB-lite"/>
    </source>
</evidence>
<proteinExistence type="inferred from homology"/>
<feature type="compositionally biased region" description="Basic and acidic residues" evidence="7">
    <location>
        <begin position="25"/>
        <end position="44"/>
    </location>
</feature>
<gene>
    <name evidence="8" type="ORF">L596_015636</name>
</gene>
<dbReference type="STRING" id="34508.A0A4U5NGK2"/>
<comment type="caution">
    <text evidence="8">The sequence shown here is derived from an EMBL/GenBank/DDBJ whole genome shotgun (WGS) entry which is preliminary data.</text>
</comment>
<keyword evidence="4" id="KW-0677">Repeat</keyword>
<evidence type="ECO:0008006" key="10">
    <source>
        <dbReference type="Google" id="ProtNLM"/>
    </source>
</evidence>
<comment type="similarity">
    <text evidence="6">Belongs to the WD repeat UTP18 family.</text>
</comment>
<dbReference type="Proteomes" id="UP000298663">
    <property type="component" value="Unassembled WGS sequence"/>
</dbReference>
<keyword evidence="5" id="KW-0539">Nucleus</keyword>
<dbReference type="AlphaFoldDB" id="A0A4U5NGK2"/>
<dbReference type="Pfam" id="PF00400">
    <property type="entry name" value="WD40"/>
    <property type="match status" value="2"/>
</dbReference>
<evidence type="ECO:0000256" key="2">
    <source>
        <dbReference type="ARBA" id="ARBA00022552"/>
    </source>
</evidence>
<dbReference type="PANTHER" id="PTHR18359">
    <property type="entry name" value="WD-REPEAT PROTEIN-RELATED"/>
    <property type="match status" value="1"/>
</dbReference>
<dbReference type="GO" id="GO:0034388">
    <property type="term" value="C:Pwp2p-containing subcomplex of 90S preribosome"/>
    <property type="evidence" value="ECO:0007669"/>
    <property type="project" value="TreeGrafter"/>
</dbReference>